<feature type="compositionally biased region" description="Polar residues" evidence="6">
    <location>
        <begin position="204"/>
        <end position="219"/>
    </location>
</feature>
<evidence type="ECO:0000256" key="2">
    <source>
        <dbReference type="ARBA" id="ARBA00022737"/>
    </source>
</evidence>
<evidence type="ECO:0000256" key="5">
    <source>
        <dbReference type="PROSITE-ProRule" id="PRU00723"/>
    </source>
</evidence>
<evidence type="ECO:0000256" key="4">
    <source>
        <dbReference type="ARBA" id="ARBA00022833"/>
    </source>
</evidence>
<keyword evidence="1 5" id="KW-0479">Metal-binding</keyword>
<reference evidence="8" key="1">
    <citation type="submission" date="2019-09" db="EMBL/GenBank/DDBJ databases">
        <title>Draft genome information of white flower Hibiscus syriacus.</title>
        <authorList>
            <person name="Kim Y.-M."/>
        </authorList>
    </citation>
    <scope>NUCLEOTIDE SEQUENCE [LARGE SCALE GENOMIC DNA]</scope>
    <source>
        <strain evidence="8">YM2019G1</strain>
    </source>
</reference>
<dbReference type="Pfam" id="PF00642">
    <property type="entry name" value="zf-CCCH"/>
    <property type="match status" value="2"/>
</dbReference>
<dbReference type="InterPro" id="IPR036855">
    <property type="entry name" value="Znf_CCCH_sf"/>
</dbReference>
<dbReference type="GO" id="GO:0008270">
    <property type="term" value="F:zinc ion binding"/>
    <property type="evidence" value="ECO:0007669"/>
    <property type="project" value="UniProtKB-KW"/>
</dbReference>
<dbReference type="AlphaFoldDB" id="A0A6A2ZJ69"/>
<evidence type="ECO:0000313" key="8">
    <source>
        <dbReference type="EMBL" id="KAE8691359.1"/>
    </source>
</evidence>
<dbReference type="PANTHER" id="PTHR12547">
    <property type="entry name" value="CCCH ZINC FINGER/TIS11-RELATED"/>
    <property type="match status" value="1"/>
</dbReference>
<dbReference type="InterPro" id="IPR000571">
    <property type="entry name" value="Znf_CCCH"/>
</dbReference>
<dbReference type="GO" id="GO:0006355">
    <property type="term" value="P:regulation of DNA-templated transcription"/>
    <property type="evidence" value="ECO:0007669"/>
    <property type="project" value="UniProtKB-ARBA"/>
</dbReference>
<feature type="domain" description="C3H1-type" evidence="7">
    <location>
        <begin position="146"/>
        <end position="174"/>
    </location>
</feature>
<protein>
    <submittedName>
        <fullName evidence="8">Zinc finger CCCH domain-containing protein 39</fullName>
    </submittedName>
</protein>
<feature type="domain" description="C3H1-type" evidence="7">
    <location>
        <begin position="233"/>
        <end position="261"/>
    </location>
</feature>
<dbReference type="EMBL" id="VEPZ02001149">
    <property type="protein sequence ID" value="KAE8691359.1"/>
    <property type="molecule type" value="Genomic_DNA"/>
</dbReference>
<evidence type="ECO:0000256" key="3">
    <source>
        <dbReference type="ARBA" id="ARBA00022771"/>
    </source>
</evidence>
<keyword evidence="9" id="KW-1185">Reference proteome</keyword>
<dbReference type="PROSITE" id="PS50103">
    <property type="entry name" value="ZF_C3H1"/>
    <property type="match status" value="3"/>
</dbReference>
<evidence type="ECO:0000313" key="9">
    <source>
        <dbReference type="Proteomes" id="UP000436088"/>
    </source>
</evidence>
<dbReference type="SUPFAM" id="SSF90229">
    <property type="entry name" value="CCCH zinc finger"/>
    <property type="match status" value="3"/>
</dbReference>
<proteinExistence type="predicted"/>
<keyword evidence="2" id="KW-0677">Repeat</keyword>
<feature type="zinc finger region" description="C3H1-type" evidence="5">
    <location>
        <begin position="85"/>
        <end position="112"/>
    </location>
</feature>
<dbReference type="FunFam" id="4.10.1000.10:FF:000003">
    <property type="entry name" value="Zinc finger CCCH domain-containing protein"/>
    <property type="match status" value="2"/>
</dbReference>
<feature type="domain" description="C3H1-type" evidence="7">
    <location>
        <begin position="85"/>
        <end position="112"/>
    </location>
</feature>
<dbReference type="SMART" id="SM00356">
    <property type="entry name" value="ZnF_C3H1"/>
    <property type="match status" value="3"/>
</dbReference>
<dbReference type="PANTHER" id="PTHR12547:SF121">
    <property type="entry name" value="ZINC FINGER CCCH DOMAIN-CONTAINING PROTEIN 39"/>
    <property type="match status" value="1"/>
</dbReference>
<keyword evidence="3 5" id="KW-0863">Zinc-finger</keyword>
<keyword evidence="4 5" id="KW-0862">Zinc</keyword>
<evidence type="ECO:0000259" key="7">
    <source>
        <dbReference type="PROSITE" id="PS50103"/>
    </source>
</evidence>
<evidence type="ECO:0000256" key="1">
    <source>
        <dbReference type="ARBA" id="ARBA00022723"/>
    </source>
</evidence>
<dbReference type="InterPro" id="IPR041367">
    <property type="entry name" value="Znf-CCCH_4"/>
</dbReference>
<gene>
    <name evidence="8" type="ORF">F3Y22_tig00110890pilonHSYRG01039</name>
</gene>
<feature type="region of interest" description="Disordered" evidence="6">
    <location>
        <begin position="30"/>
        <end position="60"/>
    </location>
</feature>
<dbReference type="Proteomes" id="UP000436088">
    <property type="component" value="Unassembled WGS sequence"/>
</dbReference>
<dbReference type="Gene3D" id="4.10.1000.10">
    <property type="entry name" value="Zinc finger, CCCH-type"/>
    <property type="match status" value="3"/>
</dbReference>
<dbReference type="GO" id="GO:0003729">
    <property type="term" value="F:mRNA binding"/>
    <property type="evidence" value="ECO:0007669"/>
    <property type="project" value="InterPro"/>
</dbReference>
<dbReference type="InterPro" id="IPR045877">
    <property type="entry name" value="ZFP36-like"/>
</dbReference>
<dbReference type="OrthoDB" id="410307at2759"/>
<feature type="zinc finger region" description="C3H1-type" evidence="5">
    <location>
        <begin position="146"/>
        <end position="174"/>
    </location>
</feature>
<feature type="zinc finger region" description="C3H1-type" evidence="5">
    <location>
        <begin position="233"/>
        <end position="261"/>
    </location>
</feature>
<comment type="caution">
    <text evidence="8">The sequence shown here is derived from an EMBL/GenBank/DDBJ whole genome shotgun (WGS) entry which is preliminary data.</text>
</comment>
<accession>A0A6A2ZJ69</accession>
<evidence type="ECO:0000256" key="6">
    <source>
        <dbReference type="SAM" id="MobiDB-lite"/>
    </source>
</evidence>
<name>A0A6A2ZJ69_HIBSY</name>
<sequence length="351" mass="39006">MSYPESSSSILRLPQSTYAGTDAIGIWSEFDPNSEAEQQQQQQQQPPFKRPRLSEDGQSSVVQCLPANSRAPLNPPVNKGTNKIFFKTRMCAKFRLGTCRNGEGCNFAHGIEDLRQPPPNWQELVGGGREEEYRQSGNWDDDQKIIRQMKLCKKFFNGEECPYGDRCNFLHEAPSKFRNDMGRFRKSSGISIGTTGPAAAHGTPSDQQGTSRPGNSTGSDAFRGNMKPAYPVYWKTKLCTKWEITGHCPFGEKCHFAHGQSELKSIGVRDDGDFGNAGPGLTIIGSIATKLHNLPANDPPIVTVNAPPSNEEKQAKKCFLKWKGTRKINKIYGDWLDDMPLVHKLPSQVES</sequence>
<organism evidence="8 9">
    <name type="scientific">Hibiscus syriacus</name>
    <name type="common">Rose of Sharon</name>
    <dbReference type="NCBI Taxonomy" id="106335"/>
    <lineage>
        <taxon>Eukaryota</taxon>
        <taxon>Viridiplantae</taxon>
        <taxon>Streptophyta</taxon>
        <taxon>Embryophyta</taxon>
        <taxon>Tracheophyta</taxon>
        <taxon>Spermatophyta</taxon>
        <taxon>Magnoliopsida</taxon>
        <taxon>eudicotyledons</taxon>
        <taxon>Gunneridae</taxon>
        <taxon>Pentapetalae</taxon>
        <taxon>rosids</taxon>
        <taxon>malvids</taxon>
        <taxon>Malvales</taxon>
        <taxon>Malvaceae</taxon>
        <taxon>Malvoideae</taxon>
        <taxon>Hibiscus</taxon>
    </lineage>
</organism>
<dbReference type="Pfam" id="PF18044">
    <property type="entry name" value="zf-CCCH_4"/>
    <property type="match status" value="1"/>
</dbReference>
<feature type="region of interest" description="Disordered" evidence="6">
    <location>
        <begin position="186"/>
        <end position="223"/>
    </location>
</feature>